<protein>
    <submittedName>
        <fullName evidence="4">Chain length determinant protein EpsF</fullName>
    </submittedName>
</protein>
<dbReference type="InterPro" id="IPR050445">
    <property type="entry name" value="Bact_polysacc_biosynth/exp"/>
</dbReference>
<dbReference type="PANTHER" id="PTHR32309">
    <property type="entry name" value="TYROSINE-PROTEIN KINASE"/>
    <property type="match status" value="1"/>
</dbReference>
<evidence type="ECO:0000256" key="1">
    <source>
        <dbReference type="SAM" id="Coils"/>
    </source>
</evidence>
<feature type="domain" description="Tyrosine-protein kinase G-rich" evidence="3">
    <location>
        <begin position="345"/>
        <end position="421"/>
    </location>
</feature>
<dbReference type="GO" id="GO:0005886">
    <property type="term" value="C:plasma membrane"/>
    <property type="evidence" value="ECO:0007669"/>
    <property type="project" value="TreeGrafter"/>
</dbReference>
<feature type="coiled-coil region" evidence="1">
    <location>
        <begin position="180"/>
        <end position="224"/>
    </location>
</feature>
<keyword evidence="2" id="KW-0472">Membrane</keyword>
<evidence type="ECO:0000256" key="2">
    <source>
        <dbReference type="SAM" id="Phobius"/>
    </source>
</evidence>
<keyword evidence="2" id="KW-1133">Transmembrane helix</keyword>
<sequence>MTAAQIFILLRARWRFAVLVLLAVVSLTAAISLLRTPQYTATASVVLDVKSPDPIAGVVLPGLTTVGYMATQMGVLQSERVALGAIRRLKLEQDPDYQQKWREATDGRGDFKSWLSERLLRKLDASPGRDSNVIMVGYTAPDPAFAAAVANAFVESYIETTLELRVEPAKQYTSIFDTRGKQLRDELERAQQKLSEYQQKNGVIVASEERLDVENQRLQELTSQLVLMQGVATESGSRQGQSVTRPEKLPEVLTNPLLIGLSTEMSKQESRLHELTERLGDNHPDVLELRSNIVQLRKRIDEETKRVAGSLTVTNDVNQTRLAQARQAVSEQRAKLLQLKTQRDEAAVLQRDVENAQRSYEAVQTRANQSSVESQTTQTNVSVLKHATTPALPSAPKLVLNLTVAVLVGLLLAVAAAVLREKRDQRLRTERDVVELLKQPMLGVLSSHRKAKAVSPYRLRWMSHLARVLPPPATNG</sequence>
<gene>
    <name evidence="4" type="primary">epsF</name>
    <name evidence="4" type="ORF">DZC73_05985</name>
</gene>
<dbReference type="NCBIfam" id="TIGR03017">
    <property type="entry name" value="EpsF"/>
    <property type="match status" value="1"/>
</dbReference>
<keyword evidence="5" id="KW-1185">Reference proteome</keyword>
<dbReference type="InterPro" id="IPR032807">
    <property type="entry name" value="GNVR"/>
</dbReference>
<feature type="coiled-coil region" evidence="1">
    <location>
        <begin position="258"/>
        <end position="366"/>
    </location>
</feature>
<dbReference type="RefSeq" id="WP_124539239.1">
    <property type="nucleotide sequence ID" value="NZ_QUSW01000001.1"/>
</dbReference>
<dbReference type="AlphaFoldDB" id="A0A3N7HVZ1"/>
<accession>A0A3N7HVZ1</accession>
<proteinExistence type="predicted"/>
<dbReference type="OrthoDB" id="8559110at2"/>
<name>A0A3N7HVZ1_9BURK</name>
<dbReference type="Pfam" id="PF13807">
    <property type="entry name" value="GNVR"/>
    <property type="match status" value="1"/>
</dbReference>
<evidence type="ECO:0000313" key="4">
    <source>
        <dbReference type="EMBL" id="RQP26550.1"/>
    </source>
</evidence>
<dbReference type="Proteomes" id="UP000267464">
    <property type="component" value="Unassembled WGS sequence"/>
</dbReference>
<dbReference type="GO" id="GO:0004713">
    <property type="term" value="F:protein tyrosine kinase activity"/>
    <property type="evidence" value="ECO:0007669"/>
    <property type="project" value="TreeGrafter"/>
</dbReference>
<evidence type="ECO:0000259" key="3">
    <source>
        <dbReference type="Pfam" id="PF13807"/>
    </source>
</evidence>
<reference evidence="4 5" key="1">
    <citation type="submission" date="2018-08" db="EMBL/GenBank/DDBJ databases">
        <authorList>
            <person name="Khan S.A."/>
            <person name="Jeon C.O."/>
            <person name="Chun B.H."/>
            <person name="Jeong S.E."/>
        </authorList>
    </citation>
    <scope>NUCLEOTIDE SEQUENCE [LARGE SCALE GENOMIC DNA]</scope>
    <source>
        <strain evidence="4 5">S-16</strain>
    </source>
</reference>
<keyword evidence="1" id="KW-0175">Coiled coil</keyword>
<dbReference type="EMBL" id="QUSW01000001">
    <property type="protein sequence ID" value="RQP26550.1"/>
    <property type="molecule type" value="Genomic_DNA"/>
</dbReference>
<feature type="transmembrane region" description="Helical" evidence="2">
    <location>
        <begin position="398"/>
        <end position="419"/>
    </location>
</feature>
<reference evidence="4 5" key="2">
    <citation type="submission" date="2018-12" db="EMBL/GenBank/DDBJ databases">
        <title>Rhizobacter gummiphilus sp. nov., a rubber-degrading bacterium isolated from the soil of a botanical garden in Japan.</title>
        <authorList>
            <person name="Shunsuke S.S."/>
        </authorList>
    </citation>
    <scope>NUCLEOTIDE SEQUENCE [LARGE SCALE GENOMIC DNA]</scope>
    <source>
        <strain evidence="4 5">S-16</strain>
    </source>
</reference>
<evidence type="ECO:0000313" key="5">
    <source>
        <dbReference type="Proteomes" id="UP000267464"/>
    </source>
</evidence>
<keyword evidence="2" id="KW-0812">Transmembrane</keyword>
<dbReference type="PANTHER" id="PTHR32309:SF13">
    <property type="entry name" value="FERRIC ENTEROBACTIN TRANSPORT PROTEIN FEPE"/>
    <property type="match status" value="1"/>
</dbReference>
<organism evidence="4 5">
    <name type="scientific">Piscinibacter terrae</name>
    <dbReference type="NCBI Taxonomy" id="2496871"/>
    <lineage>
        <taxon>Bacteria</taxon>
        <taxon>Pseudomonadati</taxon>
        <taxon>Pseudomonadota</taxon>
        <taxon>Betaproteobacteria</taxon>
        <taxon>Burkholderiales</taxon>
        <taxon>Sphaerotilaceae</taxon>
        <taxon>Piscinibacter</taxon>
    </lineage>
</organism>
<dbReference type="InterPro" id="IPR017468">
    <property type="entry name" value="Chain_len_reg_EpsF"/>
</dbReference>
<comment type="caution">
    <text evidence="4">The sequence shown here is derived from an EMBL/GenBank/DDBJ whole genome shotgun (WGS) entry which is preliminary data.</text>
</comment>